<dbReference type="EMBL" id="JBHSLL010000003">
    <property type="protein sequence ID" value="MFC5384429.1"/>
    <property type="molecule type" value="Genomic_DNA"/>
</dbReference>
<evidence type="ECO:0000256" key="4">
    <source>
        <dbReference type="ARBA" id="ARBA00023125"/>
    </source>
</evidence>
<keyword evidence="1 6" id="KW-0597">Phosphoprotein</keyword>
<dbReference type="PROSITE" id="PS50110">
    <property type="entry name" value="RESPONSE_REGULATORY"/>
    <property type="match status" value="1"/>
</dbReference>
<protein>
    <submittedName>
        <fullName evidence="9">Response regulator</fullName>
    </submittedName>
</protein>
<dbReference type="PROSITE" id="PS50043">
    <property type="entry name" value="HTH_LUXR_2"/>
    <property type="match status" value="1"/>
</dbReference>
<dbReference type="RefSeq" id="WP_378227296.1">
    <property type="nucleotide sequence ID" value="NZ_JBHSLL010000003.1"/>
</dbReference>
<dbReference type="PANTHER" id="PTHR48111:SF1">
    <property type="entry name" value="TWO-COMPONENT RESPONSE REGULATOR ORR33"/>
    <property type="match status" value="1"/>
</dbReference>
<sequence length="383" mass="40427">MATSTCGPVLNGWVCYHRREAHRAMSGGGTAKTILCVEDERRLRQDIIDELVIAGYNALGAADGREALTLLNARRPDLILCDISMPRLDGFGFLETMRDTRPDLADVPLVFLTALGGRDHIINGKRAGADDYLVKPIDFDLMLATIGARLGQIERIGRKVEEDVATLRDALSASPSGKSAGMERILDMLSFGVVLVSGSRVVFANRVARDIHEAGGGLMIGETVCAASSRLSGELAAIIEAACSAASEGQDHLASLCVPSSGERDLLLTVCALPHAHDRDAGAPQAVIFISDPSRRPKVSGTILSELFGLTLTEADVACALAHGRRTSEIAADLSISSTTVAFHLGNVFEKTGTHRQADLIALILTALASIAAPDAGKAGVRQ</sequence>
<evidence type="ECO:0000256" key="2">
    <source>
        <dbReference type="ARBA" id="ARBA00023012"/>
    </source>
</evidence>
<dbReference type="Proteomes" id="UP001596016">
    <property type="component" value="Unassembled WGS sequence"/>
</dbReference>
<evidence type="ECO:0000259" key="7">
    <source>
        <dbReference type="PROSITE" id="PS50043"/>
    </source>
</evidence>
<dbReference type="SMART" id="SM00448">
    <property type="entry name" value="REC"/>
    <property type="match status" value="1"/>
</dbReference>
<keyword evidence="3" id="KW-0805">Transcription regulation</keyword>
<dbReference type="InterPro" id="IPR039420">
    <property type="entry name" value="WalR-like"/>
</dbReference>
<evidence type="ECO:0000256" key="6">
    <source>
        <dbReference type="PROSITE-ProRule" id="PRU00169"/>
    </source>
</evidence>
<reference evidence="10" key="1">
    <citation type="journal article" date="2019" name="Int. J. Syst. Evol. Microbiol.">
        <title>The Global Catalogue of Microorganisms (GCM) 10K type strain sequencing project: providing services to taxonomists for standard genome sequencing and annotation.</title>
        <authorList>
            <consortium name="The Broad Institute Genomics Platform"/>
            <consortium name="The Broad Institute Genome Sequencing Center for Infectious Disease"/>
            <person name="Wu L."/>
            <person name="Ma J."/>
        </authorList>
    </citation>
    <scope>NUCLEOTIDE SEQUENCE [LARGE SCALE GENOMIC DNA]</scope>
    <source>
        <strain evidence="10">CGMCC 4.1415</strain>
    </source>
</reference>
<dbReference type="Gene3D" id="3.40.50.2300">
    <property type="match status" value="1"/>
</dbReference>
<dbReference type="SUPFAM" id="SSF46894">
    <property type="entry name" value="C-terminal effector domain of the bipartite response regulators"/>
    <property type="match status" value="1"/>
</dbReference>
<feature type="modified residue" description="4-aspartylphosphate" evidence="6">
    <location>
        <position position="82"/>
    </location>
</feature>
<dbReference type="CDD" id="cd17574">
    <property type="entry name" value="REC_OmpR"/>
    <property type="match status" value="1"/>
</dbReference>
<evidence type="ECO:0000256" key="1">
    <source>
        <dbReference type="ARBA" id="ARBA00022553"/>
    </source>
</evidence>
<dbReference type="InterPro" id="IPR036388">
    <property type="entry name" value="WH-like_DNA-bd_sf"/>
</dbReference>
<evidence type="ECO:0000256" key="5">
    <source>
        <dbReference type="ARBA" id="ARBA00023163"/>
    </source>
</evidence>
<dbReference type="PANTHER" id="PTHR48111">
    <property type="entry name" value="REGULATOR OF RPOS"/>
    <property type="match status" value="1"/>
</dbReference>
<evidence type="ECO:0000313" key="9">
    <source>
        <dbReference type="EMBL" id="MFC5384429.1"/>
    </source>
</evidence>
<dbReference type="SUPFAM" id="SSF52172">
    <property type="entry name" value="CheY-like"/>
    <property type="match status" value="1"/>
</dbReference>
<dbReference type="InterPro" id="IPR011006">
    <property type="entry name" value="CheY-like_superfamily"/>
</dbReference>
<evidence type="ECO:0000256" key="3">
    <source>
        <dbReference type="ARBA" id="ARBA00023015"/>
    </source>
</evidence>
<dbReference type="Gene3D" id="1.10.10.10">
    <property type="entry name" value="Winged helix-like DNA-binding domain superfamily/Winged helix DNA-binding domain"/>
    <property type="match status" value="1"/>
</dbReference>
<dbReference type="Pfam" id="PF00072">
    <property type="entry name" value="Response_reg"/>
    <property type="match status" value="1"/>
</dbReference>
<dbReference type="PROSITE" id="PS00622">
    <property type="entry name" value="HTH_LUXR_1"/>
    <property type="match status" value="1"/>
</dbReference>
<keyword evidence="10" id="KW-1185">Reference proteome</keyword>
<feature type="domain" description="Response regulatory" evidence="8">
    <location>
        <begin position="33"/>
        <end position="150"/>
    </location>
</feature>
<dbReference type="InterPro" id="IPR001789">
    <property type="entry name" value="Sig_transdc_resp-reg_receiver"/>
</dbReference>
<evidence type="ECO:0000313" key="10">
    <source>
        <dbReference type="Proteomes" id="UP001596016"/>
    </source>
</evidence>
<dbReference type="PRINTS" id="PR00038">
    <property type="entry name" value="HTHLUXR"/>
</dbReference>
<organism evidence="9 10">
    <name type="scientific">Aquamicrobium segne</name>
    <dbReference type="NCBI Taxonomy" id="469547"/>
    <lineage>
        <taxon>Bacteria</taxon>
        <taxon>Pseudomonadati</taxon>
        <taxon>Pseudomonadota</taxon>
        <taxon>Alphaproteobacteria</taxon>
        <taxon>Hyphomicrobiales</taxon>
        <taxon>Phyllobacteriaceae</taxon>
        <taxon>Aquamicrobium</taxon>
    </lineage>
</organism>
<keyword evidence="4" id="KW-0238">DNA-binding</keyword>
<proteinExistence type="predicted"/>
<dbReference type="SMART" id="SM00421">
    <property type="entry name" value="HTH_LUXR"/>
    <property type="match status" value="1"/>
</dbReference>
<accession>A0ABW0GS26</accession>
<dbReference type="InterPro" id="IPR000792">
    <property type="entry name" value="Tscrpt_reg_LuxR_C"/>
</dbReference>
<comment type="caution">
    <text evidence="9">The sequence shown here is derived from an EMBL/GenBank/DDBJ whole genome shotgun (WGS) entry which is preliminary data.</text>
</comment>
<gene>
    <name evidence="9" type="ORF">ACFPLB_00420</name>
</gene>
<dbReference type="CDD" id="cd06170">
    <property type="entry name" value="LuxR_C_like"/>
    <property type="match status" value="1"/>
</dbReference>
<evidence type="ECO:0000259" key="8">
    <source>
        <dbReference type="PROSITE" id="PS50110"/>
    </source>
</evidence>
<keyword evidence="2" id="KW-0902">Two-component regulatory system</keyword>
<name>A0ABW0GS26_9HYPH</name>
<feature type="domain" description="HTH luxR-type" evidence="7">
    <location>
        <begin position="303"/>
        <end position="368"/>
    </location>
</feature>
<keyword evidence="5" id="KW-0804">Transcription</keyword>
<dbReference type="Pfam" id="PF00196">
    <property type="entry name" value="GerE"/>
    <property type="match status" value="1"/>
</dbReference>
<dbReference type="InterPro" id="IPR016032">
    <property type="entry name" value="Sig_transdc_resp-reg_C-effctor"/>
</dbReference>